<protein>
    <submittedName>
        <fullName evidence="1">Uncharacterized protein</fullName>
    </submittedName>
</protein>
<name>X0VC06_9ZZZZ</name>
<comment type="caution">
    <text evidence="1">The sequence shown here is derived from an EMBL/GenBank/DDBJ whole genome shotgun (WGS) entry which is preliminary data.</text>
</comment>
<accession>X0VC06</accession>
<gene>
    <name evidence="1" type="ORF">S01H1_40790</name>
</gene>
<sequence>MKDRQQTKPGDVFGQCPKCGEQWELIDSTPAATKGEAPDKWECDHCGYTLSLAACVNACAGMADPPAAPALAEALRAVMWHLDARLIATPDTHAQEAMDEGRATLAAAGVKA</sequence>
<organism evidence="1">
    <name type="scientific">marine sediment metagenome</name>
    <dbReference type="NCBI Taxonomy" id="412755"/>
    <lineage>
        <taxon>unclassified sequences</taxon>
        <taxon>metagenomes</taxon>
        <taxon>ecological metagenomes</taxon>
    </lineage>
</organism>
<dbReference type="EMBL" id="BARS01025843">
    <property type="protein sequence ID" value="GAG08837.1"/>
    <property type="molecule type" value="Genomic_DNA"/>
</dbReference>
<proteinExistence type="predicted"/>
<reference evidence="1" key="1">
    <citation type="journal article" date="2014" name="Front. Microbiol.">
        <title>High frequency of phylogenetically diverse reductive dehalogenase-homologous genes in deep subseafloor sedimentary metagenomes.</title>
        <authorList>
            <person name="Kawai M."/>
            <person name="Futagami T."/>
            <person name="Toyoda A."/>
            <person name="Takaki Y."/>
            <person name="Nishi S."/>
            <person name="Hori S."/>
            <person name="Arai W."/>
            <person name="Tsubouchi T."/>
            <person name="Morono Y."/>
            <person name="Uchiyama I."/>
            <person name="Ito T."/>
            <person name="Fujiyama A."/>
            <person name="Inagaki F."/>
            <person name="Takami H."/>
        </authorList>
    </citation>
    <scope>NUCLEOTIDE SEQUENCE</scope>
    <source>
        <strain evidence="1">Expedition CK06-06</strain>
    </source>
</reference>
<evidence type="ECO:0000313" key="1">
    <source>
        <dbReference type="EMBL" id="GAG08837.1"/>
    </source>
</evidence>
<dbReference type="AlphaFoldDB" id="X0VC06"/>